<feature type="domain" description="HTH araC/xylS-type" evidence="4">
    <location>
        <begin position="180"/>
        <end position="279"/>
    </location>
</feature>
<gene>
    <name evidence="5" type="ORF">SAMN04487907_1075</name>
</gene>
<dbReference type="OrthoDB" id="1410704at2"/>
<dbReference type="Proteomes" id="UP000199438">
    <property type="component" value="Unassembled WGS sequence"/>
</dbReference>
<dbReference type="InterPro" id="IPR009057">
    <property type="entry name" value="Homeodomain-like_sf"/>
</dbReference>
<dbReference type="PROSITE" id="PS01124">
    <property type="entry name" value="HTH_ARAC_FAMILY_2"/>
    <property type="match status" value="1"/>
</dbReference>
<dbReference type="STRING" id="1334022.SAMN04487907_1075"/>
<dbReference type="InterPro" id="IPR003313">
    <property type="entry name" value="AraC-bd"/>
</dbReference>
<evidence type="ECO:0000313" key="5">
    <source>
        <dbReference type="EMBL" id="SFC66794.1"/>
    </source>
</evidence>
<dbReference type="SMART" id="SM00342">
    <property type="entry name" value="HTH_ARAC"/>
    <property type="match status" value="1"/>
</dbReference>
<sequence length="282" mass="33098">MKVLPFKIPKPQKEALVYQEDHEFHFYDQLHQHEEIQISFISKGSGSIIVGDSITEYQANDILIIGENIPHVFKSDSLSYKSVMYTLFFTTDSFGREFFRLTDLQELQAFFKSSEYGIKISSNHTTILNHFKVLKNKNPIERLASLLYILDSIIKSDKKLALSNFVYSKDYTEEEGNRMNNVFQYAMDNFQNPISLDDIANQAHMSKNGFCRYFKKRTNKTFLQFLIEIRIEHACKTLRREKELSISAVSYSCGFNNIANFNRKFKELKGFTPTEYRQLFQR</sequence>
<dbReference type="SUPFAM" id="SSF46689">
    <property type="entry name" value="Homeodomain-like"/>
    <property type="match status" value="2"/>
</dbReference>
<protein>
    <submittedName>
        <fullName evidence="5">Transcriptional regulator, AraC family</fullName>
    </submittedName>
</protein>
<dbReference type="RefSeq" id="WP_092543670.1">
    <property type="nucleotide sequence ID" value="NZ_FOKV01000007.1"/>
</dbReference>
<dbReference type="PROSITE" id="PS00041">
    <property type="entry name" value="HTH_ARAC_FAMILY_1"/>
    <property type="match status" value="1"/>
</dbReference>
<organism evidence="5 6">
    <name type="scientific">Zunongwangia mangrovi</name>
    <dbReference type="NCBI Taxonomy" id="1334022"/>
    <lineage>
        <taxon>Bacteria</taxon>
        <taxon>Pseudomonadati</taxon>
        <taxon>Bacteroidota</taxon>
        <taxon>Flavobacteriia</taxon>
        <taxon>Flavobacteriales</taxon>
        <taxon>Flavobacteriaceae</taxon>
        <taxon>Zunongwangia</taxon>
    </lineage>
</organism>
<dbReference type="Gene3D" id="1.10.10.60">
    <property type="entry name" value="Homeodomain-like"/>
    <property type="match status" value="2"/>
</dbReference>
<accession>A0A1I1L179</accession>
<dbReference type="InterPro" id="IPR014710">
    <property type="entry name" value="RmlC-like_jellyroll"/>
</dbReference>
<name>A0A1I1L179_9FLAO</name>
<dbReference type="EMBL" id="FOKV01000007">
    <property type="protein sequence ID" value="SFC66794.1"/>
    <property type="molecule type" value="Genomic_DNA"/>
</dbReference>
<keyword evidence="1" id="KW-0805">Transcription regulation</keyword>
<proteinExistence type="predicted"/>
<dbReference type="InterPro" id="IPR018062">
    <property type="entry name" value="HTH_AraC-typ_CS"/>
</dbReference>
<dbReference type="InterPro" id="IPR020449">
    <property type="entry name" value="Tscrpt_reg_AraC-type_HTH"/>
</dbReference>
<dbReference type="PRINTS" id="PR00032">
    <property type="entry name" value="HTHARAC"/>
</dbReference>
<dbReference type="PANTHER" id="PTHR43280">
    <property type="entry name" value="ARAC-FAMILY TRANSCRIPTIONAL REGULATOR"/>
    <property type="match status" value="1"/>
</dbReference>
<dbReference type="GO" id="GO:0043565">
    <property type="term" value="F:sequence-specific DNA binding"/>
    <property type="evidence" value="ECO:0007669"/>
    <property type="project" value="InterPro"/>
</dbReference>
<dbReference type="SUPFAM" id="SSF51182">
    <property type="entry name" value="RmlC-like cupins"/>
    <property type="match status" value="1"/>
</dbReference>
<dbReference type="PANTHER" id="PTHR43280:SF34">
    <property type="entry name" value="ARAC-FAMILY TRANSCRIPTIONAL REGULATOR"/>
    <property type="match status" value="1"/>
</dbReference>
<evidence type="ECO:0000256" key="2">
    <source>
        <dbReference type="ARBA" id="ARBA00023125"/>
    </source>
</evidence>
<evidence type="ECO:0000313" key="6">
    <source>
        <dbReference type="Proteomes" id="UP000199438"/>
    </source>
</evidence>
<dbReference type="Pfam" id="PF02311">
    <property type="entry name" value="AraC_binding"/>
    <property type="match status" value="1"/>
</dbReference>
<keyword evidence="2" id="KW-0238">DNA-binding</keyword>
<keyword evidence="3" id="KW-0804">Transcription</keyword>
<dbReference type="InterPro" id="IPR011051">
    <property type="entry name" value="RmlC_Cupin_sf"/>
</dbReference>
<dbReference type="GO" id="GO:0003700">
    <property type="term" value="F:DNA-binding transcription factor activity"/>
    <property type="evidence" value="ECO:0007669"/>
    <property type="project" value="InterPro"/>
</dbReference>
<reference evidence="6" key="1">
    <citation type="submission" date="2016-10" db="EMBL/GenBank/DDBJ databases">
        <authorList>
            <person name="Varghese N."/>
            <person name="Submissions S."/>
        </authorList>
    </citation>
    <scope>NUCLEOTIDE SEQUENCE [LARGE SCALE GENOMIC DNA]</scope>
    <source>
        <strain evidence="6">DSM 24499</strain>
    </source>
</reference>
<evidence type="ECO:0000259" key="4">
    <source>
        <dbReference type="PROSITE" id="PS01124"/>
    </source>
</evidence>
<evidence type="ECO:0000256" key="3">
    <source>
        <dbReference type="ARBA" id="ARBA00023163"/>
    </source>
</evidence>
<keyword evidence="6" id="KW-1185">Reference proteome</keyword>
<dbReference type="InterPro" id="IPR018060">
    <property type="entry name" value="HTH_AraC"/>
</dbReference>
<evidence type="ECO:0000256" key="1">
    <source>
        <dbReference type="ARBA" id="ARBA00023015"/>
    </source>
</evidence>
<dbReference type="Gene3D" id="2.60.120.10">
    <property type="entry name" value="Jelly Rolls"/>
    <property type="match status" value="1"/>
</dbReference>
<dbReference type="AlphaFoldDB" id="A0A1I1L179"/>
<dbReference type="Pfam" id="PF12833">
    <property type="entry name" value="HTH_18"/>
    <property type="match status" value="1"/>
</dbReference>